<dbReference type="Proteomes" id="UP000222056">
    <property type="component" value="Unassembled WGS sequence"/>
</dbReference>
<name>A0A1H6FKW9_THEAL</name>
<dbReference type="EMBL" id="FNWJ01000001">
    <property type="protein sequence ID" value="SEH10475.1"/>
    <property type="molecule type" value="Genomic_DNA"/>
</dbReference>
<keyword evidence="7" id="KW-1185">Reference proteome</keyword>
<gene>
    <name evidence="6" type="ORF">SAMN02745716_0332</name>
</gene>
<evidence type="ECO:0000313" key="7">
    <source>
        <dbReference type="Proteomes" id="UP000222056"/>
    </source>
</evidence>
<evidence type="ECO:0000259" key="5">
    <source>
        <dbReference type="PROSITE" id="PS50987"/>
    </source>
</evidence>
<dbReference type="CDD" id="cd00090">
    <property type="entry name" value="HTH_ARSR"/>
    <property type="match status" value="1"/>
</dbReference>
<evidence type="ECO:0000256" key="1">
    <source>
        <dbReference type="ARBA" id="ARBA00023015"/>
    </source>
</evidence>
<evidence type="ECO:0000313" key="6">
    <source>
        <dbReference type="EMBL" id="SEH10475.1"/>
    </source>
</evidence>
<evidence type="ECO:0000256" key="4">
    <source>
        <dbReference type="SAM" id="MobiDB-lite"/>
    </source>
</evidence>
<dbReference type="Pfam" id="PF01022">
    <property type="entry name" value="HTH_5"/>
    <property type="match status" value="1"/>
</dbReference>
<dbReference type="SMART" id="SM00418">
    <property type="entry name" value="HTH_ARSR"/>
    <property type="match status" value="1"/>
</dbReference>
<dbReference type="InterPro" id="IPR051081">
    <property type="entry name" value="HTH_MetalResp_TranReg"/>
</dbReference>
<dbReference type="InterPro" id="IPR036388">
    <property type="entry name" value="WH-like_DNA-bd_sf"/>
</dbReference>
<accession>A0A1H6FKW9</accession>
<proteinExistence type="predicted"/>
<evidence type="ECO:0000256" key="2">
    <source>
        <dbReference type="ARBA" id="ARBA00023125"/>
    </source>
</evidence>
<dbReference type="Gene3D" id="1.10.10.10">
    <property type="entry name" value="Winged helix-like DNA-binding domain superfamily/Winged helix DNA-binding domain"/>
    <property type="match status" value="1"/>
</dbReference>
<dbReference type="STRING" id="29539.SAMN02745716_0332"/>
<reference evidence="7" key="1">
    <citation type="submission" date="2016-10" db="EMBL/GenBank/DDBJ databases">
        <authorList>
            <person name="Varghese N."/>
            <person name="Submissions S."/>
        </authorList>
    </citation>
    <scope>NUCLEOTIDE SEQUENCE [LARGE SCALE GENOMIC DNA]</scope>
    <source>
        <strain evidence="7">ATCC 35263</strain>
    </source>
</reference>
<evidence type="ECO:0000256" key="3">
    <source>
        <dbReference type="ARBA" id="ARBA00023163"/>
    </source>
</evidence>
<keyword evidence="2" id="KW-0238">DNA-binding</keyword>
<dbReference type="OrthoDB" id="9798835at2"/>
<dbReference type="SUPFAM" id="SSF46785">
    <property type="entry name" value="Winged helix' DNA-binding domain"/>
    <property type="match status" value="1"/>
</dbReference>
<dbReference type="AlphaFoldDB" id="A0A1H6FKW9"/>
<dbReference type="NCBIfam" id="NF033788">
    <property type="entry name" value="HTH_metalloreg"/>
    <property type="match status" value="1"/>
</dbReference>
<keyword evidence="3" id="KW-0804">Transcription</keyword>
<dbReference type="PANTHER" id="PTHR33154:SF18">
    <property type="entry name" value="ARSENICAL RESISTANCE OPERON REPRESSOR"/>
    <property type="match status" value="1"/>
</dbReference>
<organism evidence="6 7">
    <name type="scientific">Thermoleophilum album</name>
    <dbReference type="NCBI Taxonomy" id="29539"/>
    <lineage>
        <taxon>Bacteria</taxon>
        <taxon>Bacillati</taxon>
        <taxon>Actinomycetota</taxon>
        <taxon>Thermoleophilia</taxon>
        <taxon>Thermoleophilales</taxon>
        <taxon>Thermoleophilaceae</taxon>
        <taxon>Thermoleophilum</taxon>
    </lineage>
</organism>
<dbReference type="PANTHER" id="PTHR33154">
    <property type="entry name" value="TRANSCRIPTIONAL REGULATOR, ARSR FAMILY"/>
    <property type="match status" value="1"/>
</dbReference>
<feature type="domain" description="HTH arsR-type" evidence="5">
    <location>
        <begin position="28"/>
        <end position="118"/>
    </location>
</feature>
<keyword evidence="1" id="KW-0805">Transcription regulation</keyword>
<dbReference type="RefSeq" id="WP_093115635.1">
    <property type="nucleotide sequence ID" value="NZ_FNWJ01000001.1"/>
</dbReference>
<feature type="region of interest" description="Disordered" evidence="4">
    <location>
        <begin position="1"/>
        <end position="20"/>
    </location>
</feature>
<protein>
    <submittedName>
        <fullName evidence="6">ArsR family transcriptional regulator</fullName>
    </submittedName>
</protein>
<dbReference type="PROSITE" id="PS50987">
    <property type="entry name" value="HTH_ARSR_2"/>
    <property type="match status" value="1"/>
</dbReference>
<dbReference type="InterPro" id="IPR001845">
    <property type="entry name" value="HTH_ArsR_DNA-bd_dom"/>
</dbReference>
<dbReference type="GO" id="GO:0003677">
    <property type="term" value="F:DNA binding"/>
    <property type="evidence" value="ECO:0007669"/>
    <property type="project" value="UniProtKB-KW"/>
</dbReference>
<dbReference type="PRINTS" id="PR00778">
    <property type="entry name" value="HTHARSR"/>
</dbReference>
<dbReference type="InterPro" id="IPR036390">
    <property type="entry name" value="WH_DNA-bd_sf"/>
</dbReference>
<dbReference type="InterPro" id="IPR011991">
    <property type="entry name" value="ArsR-like_HTH"/>
</dbReference>
<dbReference type="GO" id="GO:0003700">
    <property type="term" value="F:DNA-binding transcription factor activity"/>
    <property type="evidence" value="ECO:0007669"/>
    <property type="project" value="InterPro"/>
</dbReference>
<sequence>MPIDLEIAPKKKRSAGERRREPVVCPAVERREAERMAAVAKALGDPVRLQLVDVLRKHAGQVCVCELVPLFELSQPTVSHHLKVLREAGIVGCERRGLWAYYYVNPDALAELSQWLNA</sequence>